<dbReference type="EMBL" id="JACXBF010000542">
    <property type="protein sequence ID" value="MBD2802852.1"/>
    <property type="molecule type" value="Genomic_DNA"/>
</dbReference>
<dbReference type="Proteomes" id="UP001193920">
    <property type="component" value="Unassembled WGS sequence"/>
</dbReference>
<proteinExistence type="predicted"/>
<evidence type="ECO:0000256" key="1">
    <source>
        <dbReference type="SAM" id="MobiDB-lite"/>
    </source>
</evidence>
<dbReference type="SUPFAM" id="SSF55073">
    <property type="entry name" value="Nucleotide cyclase"/>
    <property type="match status" value="1"/>
</dbReference>
<evidence type="ECO:0000313" key="2">
    <source>
        <dbReference type="EMBL" id="MBD2802852.1"/>
    </source>
</evidence>
<organism evidence="2">
    <name type="scientific">Xenorhabdus szentirmaii</name>
    <dbReference type="NCBI Taxonomy" id="290112"/>
    <lineage>
        <taxon>Bacteria</taxon>
        <taxon>Pseudomonadati</taxon>
        <taxon>Pseudomonadota</taxon>
        <taxon>Gammaproteobacteria</taxon>
        <taxon>Enterobacterales</taxon>
        <taxon>Morganellaceae</taxon>
        <taxon>Xenorhabdus</taxon>
    </lineage>
</organism>
<name>A0AAW3YXA7_9GAMM</name>
<reference evidence="2" key="2">
    <citation type="journal article" date="2024" name="Toxins">
        <title>Genome Sequence Analysis of Native Xenorhabdus Strains Isolated from Entomopathogenic Nematodes in Argentina.</title>
        <authorList>
            <person name="Palma L."/>
            <person name="Frizzo L."/>
            <person name="Kaiser S."/>
            <person name="Berry C."/>
            <person name="Caballero P."/>
            <person name="Bode H.B."/>
            <person name="Del Valle E.E."/>
        </authorList>
    </citation>
    <scope>NUCLEOTIDE SEQUENCE</scope>
    <source>
        <strain evidence="2">M</strain>
    </source>
</reference>
<comment type="caution">
    <text evidence="2">The sequence shown here is derived from an EMBL/GenBank/DDBJ whole genome shotgun (WGS) entry which is preliminary data.</text>
</comment>
<reference evidence="2" key="1">
    <citation type="submission" date="2020-09" db="EMBL/GenBank/DDBJ databases">
        <authorList>
            <person name="Palma L."/>
            <person name="Caballero P."/>
            <person name="Berry C."/>
            <person name="Del Valle E."/>
        </authorList>
    </citation>
    <scope>NUCLEOTIDE SEQUENCE</scope>
    <source>
        <strain evidence="2">M</strain>
    </source>
</reference>
<dbReference type="AlphaFoldDB" id="A0AAW3YXA7"/>
<dbReference type="InterPro" id="IPR029787">
    <property type="entry name" value="Nucleotide_cyclase"/>
</dbReference>
<dbReference type="Gene3D" id="3.30.70.1230">
    <property type="entry name" value="Nucleotide cyclase"/>
    <property type="match status" value="1"/>
</dbReference>
<evidence type="ECO:0008006" key="3">
    <source>
        <dbReference type="Google" id="ProtNLM"/>
    </source>
</evidence>
<sequence length="285" mass="32221">MKEKLIPIKKEEEIKMECDFDNNVKELINFHLNCAEKDWQQVRHNFNEENILTNQINEHIHQTKNQINKDMASEPRNAPPFPEGKSEDNSIESISKKELIKTFIPGYPLLENDKPEVGEFVVFMMDMRDSSASFEQYSTSPMIECGLQKVFYEISSLIPAVTYTAALEGGKATELLGDGVLILFHIKPGNLINVINKAHMAAEKCINNTMKHVNDILWQRYHFPPLKIGIGLSYGSAIIKVMNVNGHHPKVIGQCVWEAAKLSNGENTIGLSKKIQDILNSTNTI</sequence>
<protein>
    <recommendedName>
        <fullName evidence="3">Guanylate cyclase domain-containing protein</fullName>
    </recommendedName>
</protein>
<dbReference type="RefSeq" id="WP_323869790.1">
    <property type="nucleotide sequence ID" value="NZ_JACXBF010000542.1"/>
</dbReference>
<feature type="region of interest" description="Disordered" evidence="1">
    <location>
        <begin position="65"/>
        <end position="90"/>
    </location>
</feature>
<accession>A0AAW3YXA7</accession>
<gene>
    <name evidence="2" type="ORF">ID854_20990</name>
</gene>